<name>A0A421DJ07_9GAMM</name>
<proteinExistence type="predicted"/>
<accession>A0A421DJ07</accession>
<sequence length="66" mass="7259">MLPGRDAVLHPSAKYWLKRVVTSGQNEKYYLAGRYAAARTGLTQQMTPVQAPGIAQRTELAGQVSR</sequence>
<dbReference type="AlphaFoldDB" id="A0A421DJ07"/>
<dbReference type="Proteomes" id="UP000285648">
    <property type="component" value="Unassembled WGS sequence"/>
</dbReference>
<reference evidence="1 2" key="1">
    <citation type="submission" date="2016-09" db="EMBL/GenBank/DDBJ databases">
        <authorList>
            <person name="Doonan J."/>
            <person name="Pachebat J.A."/>
            <person name="Golyshin P.N."/>
            <person name="Denman S."/>
            <person name="Mcdonald J.E."/>
        </authorList>
    </citation>
    <scope>NUCLEOTIDE SEQUENCE [LARGE SCALE GENOMIC DNA]</scope>
    <source>
        <strain evidence="1 2">NCPPB 3934</strain>
    </source>
</reference>
<gene>
    <name evidence="1" type="ORF">BIY29_18725</name>
</gene>
<protein>
    <submittedName>
        <fullName evidence="1">Uncharacterized protein</fullName>
    </submittedName>
</protein>
<dbReference type="EMBL" id="MJLZ01000078">
    <property type="protein sequence ID" value="RLM18040.1"/>
    <property type="molecule type" value="Genomic_DNA"/>
</dbReference>
<evidence type="ECO:0000313" key="2">
    <source>
        <dbReference type="Proteomes" id="UP000285648"/>
    </source>
</evidence>
<comment type="caution">
    <text evidence="1">The sequence shown here is derived from an EMBL/GenBank/DDBJ whole genome shotgun (WGS) entry which is preliminary data.</text>
</comment>
<keyword evidence="2" id="KW-1185">Reference proteome</keyword>
<dbReference type="RefSeq" id="WP_121576650.1">
    <property type="nucleotide sequence ID" value="NZ_MJLZ01000078.1"/>
</dbReference>
<evidence type="ECO:0000313" key="1">
    <source>
        <dbReference type="EMBL" id="RLM18040.1"/>
    </source>
</evidence>
<organism evidence="1 2">
    <name type="scientific">Brenneria alni</name>
    <dbReference type="NCBI Taxonomy" id="71656"/>
    <lineage>
        <taxon>Bacteria</taxon>
        <taxon>Pseudomonadati</taxon>
        <taxon>Pseudomonadota</taxon>
        <taxon>Gammaproteobacteria</taxon>
        <taxon>Enterobacterales</taxon>
        <taxon>Pectobacteriaceae</taxon>
        <taxon>Brenneria</taxon>
    </lineage>
</organism>